<sequence>MILLGQQEDLLLSMIVDYGRGGGNPRKYYIDDCQESDFGFLKIFLTTKRVDLSHILQESPFVGSRDVPELEPKKQIPLWDTITVMINQRKPVRGRRTCGWLARVF</sequence>
<accession>A0A2R6PG71</accession>
<dbReference type="AlphaFoldDB" id="A0A2R6PG71"/>
<organism evidence="1 2">
    <name type="scientific">Hermanssonia centrifuga</name>
    <dbReference type="NCBI Taxonomy" id="98765"/>
    <lineage>
        <taxon>Eukaryota</taxon>
        <taxon>Fungi</taxon>
        <taxon>Dikarya</taxon>
        <taxon>Basidiomycota</taxon>
        <taxon>Agaricomycotina</taxon>
        <taxon>Agaricomycetes</taxon>
        <taxon>Polyporales</taxon>
        <taxon>Meruliaceae</taxon>
        <taxon>Hermanssonia</taxon>
    </lineage>
</organism>
<comment type="caution">
    <text evidence="1">The sequence shown here is derived from an EMBL/GenBank/DDBJ whole genome shotgun (WGS) entry which is preliminary data.</text>
</comment>
<reference evidence="1 2" key="1">
    <citation type="submission" date="2018-02" db="EMBL/GenBank/DDBJ databases">
        <title>Genome sequence of the basidiomycete white-rot fungus Phlebia centrifuga.</title>
        <authorList>
            <person name="Granchi Z."/>
            <person name="Peng M."/>
            <person name="de Vries R.P."/>
            <person name="Hilden K."/>
            <person name="Makela M.R."/>
            <person name="Grigoriev I."/>
            <person name="Riley R."/>
        </authorList>
    </citation>
    <scope>NUCLEOTIDE SEQUENCE [LARGE SCALE GENOMIC DNA]</scope>
    <source>
        <strain evidence="1 2">FBCC195</strain>
    </source>
</reference>
<keyword evidence="2" id="KW-1185">Reference proteome</keyword>
<proteinExistence type="predicted"/>
<gene>
    <name evidence="1" type="ORF">PHLCEN_2v4851</name>
</gene>
<dbReference type="Proteomes" id="UP000186601">
    <property type="component" value="Unassembled WGS sequence"/>
</dbReference>
<evidence type="ECO:0000313" key="1">
    <source>
        <dbReference type="EMBL" id="PSR90702.1"/>
    </source>
</evidence>
<name>A0A2R6PG71_9APHY</name>
<protein>
    <submittedName>
        <fullName evidence="1">Uncharacterized protein</fullName>
    </submittedName>
</protein>
<dbReference type="OrthoDB" id="3270395at2759"/>
<evidence type="ECO:0000313" key="2">
    <source>
        <dbReference type="Proteomes" id="UP000186601"/>
    </source>
</evidence>
<dbReference type="EMBL" id="MLYV02000493">
    <property type="protein sequence ID" value="PSR90702.1"/>
    <property type="molecule type" value="Genomic_DNA"/>
</dbReference>